<dbReference type="GO" id="GO:0006310">
    <property type="term" value="P:DNA recombination"/>
    <property type="evidence" value="ECO:0007669"/>
    <property type="project" value="UniProtKB-KW"/>
</dbReference>
<evidence type="ECO:0000313" key="5">
    <source>
        <dbReference type="EMBL" id="SEA84960.1"/>
    </source>
</evidence>
<dbReference type="PANTHER" id="PTHR30349">
    <property type="entry name" value="PHAGE INTEGRASE-RELATED"/>
    <property type="match status" value="1"/>
</dbReference>
<organism evidence="5 6">
    <name type="scientific">Desulfuromusa kysingii</name>
    <dbReference type="NCBI Taxonomy" id="37625"/>
    <lineage>
        <taxon>Bacteria</taxon>
        <taxon>Pseudomonadati</taxon>
        <taxon>Thermodesulfobacteriota</taxon>
        <taxon>Desulfuromonadia</taxon>
        <taxon>Desulfuromonadales</taxon>
        <taxon>Geopsychrobacteraceae</taxon>
        <taxon>Desulfuromusa</taxon>
    </lineage>
</organism>
<dbReference type="STRING" id="37625.SAMN05660420_03405"/>
<gene>
    <name evidence="5" type="ORF">SAMN05660420_03405</name>
</gene>
<dbReference type="GO" id="GO:0015074">
    <property type="term" value="P:DNA integration"/>
    <property type="evidence" value="ECO:0007669"/>
    <property type="project" value="InterPro"/>
</dbReference>
<evidence type="ECO:0000313" key="6">
    <source>
        <dbReference type="Proteomes" id="UP000199409"/>
    </source>
</evidence>
<evidence type="ECO:0000256" key="1">
    <source>
        <dbReference type="ARBA" id="ARBA00008857"/>
    </source>
</evidence>
<dbReference type="EMBL" id="FNQN01000024">
    <property type="protein sequence ID" value="SEA84960.1"/>
    <property type="molecule type" value="Genomic_DNA"/>
</dbReference>
<dbReference type="SUPFAM" id="SSF56349">
    <property type="entry name" value="DNA breaking-rejoining enzymes"/>
    <property type="match status" value="1"/>
</dbReference>
<dbReference type="GO" id="GO:0003677">
    <property type="term" value="F:DNA binding"/>
    <property type="evidence" value="ECO:0007669"/>
    <property type="project" value="UniProtKB-KW"/>
</dbReference>
<proteinExistence type="inferred from homology"/>
<dbReference type="Proteomes" id="UP000199409">
    <property type="component" value="Unassembled WGS sequence"/>
</dbReference>
<dbReference type="RefSeq" id="WP_092351038.1">
    <property type="nucleotide sequence ID" value="NZ_FNQN01000024.1"/>
</dbReference>
<dbReference type="PANTHER" id="PTHR30349:SF41">
    <property type="entry name" value="INTEGRASE_RECOMBINASE PROTEIN MJ0367-RELATED"/>
    <property type="match status" value="1"/>
</dbReference>
<keyword evidence="3" id="KW-0233">DNA recombination</keyword>
<dbReference type="AlphaFoldDB" id="A0A1H4EK51"/>
<keyword evidence="2" id="KW-0238">DNA-binding</keyword>
<dbReference type="OrthoDB" id="5391994at2"/>
<evidence type="ECO:0000256" key="3">
    <source>
        <dbReference type="ARBA" id="ARBA00023172"/>
    </source>
</evidence>
<name>A0A1H4EK51_9BACT</name>
<dbReference type="InterPro" id="IPR011010">
    <property type="entry name" value="DNA_brk_join_enz"/>
</dbReference>
<evidence type="ECO:0000259" key="4">
    <source>
        <dbReference type="Pfam" id="PF00589"/>
    </source>
</evidence>
<dbReference type="InterPro" id="IPR050090">
    <property type="entry name" value="Tyrosine_recombinase_XerCD"/>
</dbReference>
<reference evidence="5 6" key="1">
    <citation type="submission" date="2016-10" db="EMBL/GenBank/DDBJ databases">
        <authorList>
            <person name="de Groot N.N."/>
        </authorList>
    </citation>
    <scope>NUCLEOTIDE SEQUENCE [LARGE SCALE GENOMIC DNA]</scope>
    <source>
        <strain evidence="5 6">DSM 7343</strain>
    </source>
</reference>
<accession>A0A1H4EK51</accession>
<dbReference type="Gene3D" id="1.10.443.10">
    <property type="entry name" value="Intergrase catalytic core"/>
    <property type="match status" value="1"/>
</dbReference>
<dbReference type="Pfam" id="PF00589">
    <property type="entry name" value="Phage_integrase"/>
    <property type="match status" value="1"/>
</dbReference>
<sequence>MCHNIDTAALRIYSDKRKEIIGHTPTQSTIATHNSALNYLFRKAKEKNFIQFIPKTINDGVEGKRRPYFNDKEMKKLNANMWRYLKHSEKLLNQKGRNGIENISQKTYWIRELLRDVVLILVNTGMRPGSEILSLKWKNLSITKQHGMESIQFSLPHSKTKRRVVIGYEPFVREDGVKYGCWKPLENIKNKFDNLKDLDWNKLFESDEYIFRYPNGELAVQEQLTKAFKRMLKWIQVDGKEDGLLRDDFGEERTLYSLRHTYASRMRYKGISFDDLSVQMGTSVKMLEQHYSHFKVSDNPNKFAGHELRATREKQKAKEEDSSMMKQLVEQNQQMKQLLEKLLDKR</sequence>
<dbReference type="InterPro" id="IPR002104">
    <property type="entry name" value="Integrase_catalytic"/>
</dbReference>
<dbReference type="InterPro" id="IPR013762">
    <property type="entry name" value="Integrase-like_cat_sf"/>
</dbReference>
<protein>
    <submittedName>
        <fullName evidence="5">Phage integrase family protein</fullName>
    </submittedName>
</protein>
<keyword evidence="6" id="KW-1185">Reference proteome</keyword>
<comment type="similarity">
    <text evidence="1">Belongs to the 'phage' integrase family.</text>
</comment>
<feature type="domain" description="Tyr recombinase" evidence="4">
    <location>
        <begin position="115"/>
        <end position="294"/>
    </location>
</feature>
<evidence type="ECO:0000256" key="2">
    <source>
        <dbReference type="ARBA" id="ARBA00023125"/>
    </source>
</evidence>